<dbReference type="Proteomes" id="UP000829447">
    <property type="component" value="Linkage Group LG15"/>
</dbReference>
<protein>
    <submittedName>
        <fullName evidence="1">Uncharacterized protein</fullName>
    </submittedName>
</protein>
<accession>A0ACC5X6Y9</accession>
<evidence type="ECO:0000313" key="2">
    <source>
        <dbReference type="Proteomes" id="UP000829447"/>
    </source>
</evidence>
<organism evidence="1 2">
    <name type="scientific">Pangasianodon gigas</name>
    <name type="common">Mekong giant catfish</name>
    <name type="synonym">Pangasius gigas</name>
    <dbReference type="NCBI Taxonomy" id="30993"/>
    <lineage>
        <taxon>Eukaryota</taxon>
        <taxon>Metazoa</taxon>
        <taxon>Chordata</taxon>
        <taxon>Craniata</taxon>
        <taxon>Vertebrata</taxon>
        <taxon>Euteleostomi</taxon>
        <taxon>Actinopterygii</taxon>
        <taxon>Neopterygii</taxon>
        <taxon>Teleostei</taxon>
        <taxon>Ostariophysi</taxon>
        <taxon>Siluriformes</taxon>
        <taxon>Pangasiidae</taxon>
        <taxon>Pangasianodon</taxon>
    </lineage>
</organism>
<gene>
    <name evidence="1" type="ORF">PGIGA_G00069090</name>
</gene>
<name>A0ACC5X6Y9_PANGG</name>
<comment type="caution">
    <text evidence="1">The sequence shown here is derived from an EMBL/GenBank/DDBJ whole genome shotgun (WGS) entry which is preliminary data.</text>
</comment>
<keyword evidence="2" id="KW-1185">Reference proteome</keyword>
<dbReference type="EMBL" id="CM040468">
    <property type="protein sequence ID" value="MCI4386992.1"/>
    <property type="molecule type" value="Genomic_DNA"/>
</dbReference>
<sequence length="147" mass="16179">MWKWVSDGWAWTDLSALGFTNWAQGEPSGGGHNGTREDCVEMYKDGTWNDNSCFEKRGFVCKRRQHYSTGNHGSTTTTVSPIHPHAGSIAGGVIGALLAVVVILAVLYYIFRVKGVKLSSVSLPTRSKNQVDVVSYMHLPQHCNEPL</sequence>
<proteinExistence type="predicted"/>
<evidence type="ECO:0000313" key="1">
    <source>
        <dbReference type="EMBL" id="MCI4386992.1"/>
    </source>
</evidence>
<reference evidence="1 2" key="1">
    <citation type="journal article" date="2022" name="bioRxiv">
        <title>An ancient truncated duplication of the anti-Mullerian hormone receptor type 2 gene is a potential conserved master sex determinant in the Pangasiidae catfish family.</title>
        <authorList>
            <person name="Wen M."/>
            <person name="Pan Q."/>
            <person name="Jouanno E."/>
            <person name="Montfort J."/>
            <person name="Zahm M."/>
            <person name="Cabau C."/>
            <person name="Klopp C."/>
            <person name="Iampietro C."/>
            <person name="Roques C."/>
            <person name="Bouchez O."/>
            <person name="Castinel A."/>
            <person name="Donnadieu C."/>
            <person name="Parrinello H."/>
            <person name="Poncet C."/>
            <person name="Belmonte E."/>
            <person name="Gautier V."/>
            <person name="Avarre J.-C."/>
            <person name="Dugue R."/>
            <person name="Gustiano R."/>
            <person name="Ha T.T.T."/>
            <person name="Campet M."/>
            <person name="Sriphairoj K."/>
            <person name="Ribolli J."/>
            <person name="de Almeida F.L."/>
            <person name="Desvignes T."/>
            <person name="Postlethwait J.H."/>
            <person name="Bucao C.F."/>
            <person name="Robinson-Rechavi M."/>
            <person name="Bobe J."/>
            <person name="Herpin A."/>
            <person name="Guiguen Y."/>
        </authorList>
    </citation>
    <scope>NUCLEOTIDE SEQUENCE [LARGE SCALE GENOMIC DNA]</scope>
    <source>
        <strain evidence="1">YG-Dec2019</strain>
    </source>
</reference>